<feature type="compositionally biased region" description="Low complexity" evidence="1">
    <location>
        <begin position="192"/>
        <end position="212"/>
    </location>
</feature>
<keyword evidence="3" id="KW-1185">Reference proteome</keyword>
<protein>
    <submittedName>
        <fullName evidence="2">Uncharacterized protein</fullName>
    </submittedName>
</protein>
<gene>
    <name evidence="2" type="ORF">FOMPIDRAFT_1018824</name>
</gene>
<reference evidence="2 3" key="1">
    <citation type="journal article" date="2012" name="Science">
        <title>The Paleozoic origin of enzymatic lignin decomposition reconstructed from 31 fungal genomes.</title>
        <authorList>
            <person name="Floudas D."/>
            <person name="Binder M."/>
            <person name="Riley R."/>
            <person name="Barry K."/>
            <person name="Blanchette R.A."/>
            <person name="Henrissat B."/>
            <person name="Martinez A.T."/>
            <person name="Otillar R."/>
            <person name="Spatafora J.W."/>
            <person name="Yadav J.S."/>
            <person name="Aerts A."/>
            <person name="Benoit I."/>
            <person name="Boyd A."/>
            <person name="Carlson A."/>
            <person name="Copeland A."/>
            <person name="Coutinho P.M."/>
            <person name="de Vries R.P."/>
            <person name="Ferreira P."/>
            <person name="Findley K."/>
            <person name="Foster B."/>
            <person name="Gaskell J."/>
            <person name="Glotzer D."/>
            <person name="Gorecki P."/>
            <person name="Heitman J."/>
            <person name="Hesse C."/>
            <person name="Hori C."/>
            <person name="Igarashi K."/>
            <person name="Jurgens J.A."/>
            <person name="Kallen N."/>
            <person name="Kersten P."/>
            <person name="Kohler A."/>
            <person name="Kuees U."/>
            <person name="Kumar T.K.A."/>
            <person name="Kuo A."/>
            <person name="LaButti K."/>
            <person name="Larrondo L.F."/>
            <person name="Lindquist E."/>
            <person name="Ling A."/>
            <person name="Lombard V."/>
            <person name="Lucas S."/>
            <person name="Lundell T."/>
            <person name="Martin R."/>
            <person name="McLaughlin D.J."/>
            <person name="Morgenstern I."/>
            <person name="Morin E."/>
            <person name="Murat C."/>
            <person name="Nagy L.G."/>
            <person name="Nolan M."/>
            <person name="Ohm R.A."/>
            <person name="Patyshakuliyeva A."/>
            <person name="Rokas A."/>
            <person name="Ruiz-Duenas F.J."/>
            <person name="Sabat G."/>
            <person name="Salamov A."/>
            <person name="Samejima M."/>
            <person name="Schmutz J."/>
            <person name="Slot J.C."/>
            <person name="St John F."/>
            <person name="Stenlid J."/>
            <person name="Sun H."/>
            <person name="Sun S."/>
            <person name="Syed K."/>
            <person name="Tsang A."/>
            <person name="Wiebenga A."/>
            <person name="Young D."/>
            <person name="Pisabarro A."/>
            <person name="Eastwood D.C."/>
            <person name="Martin F."/>
            <person name="Cullen D."/>
            <person name="Grigoriev I.V."/>
            <person name="Hibbett D.S."/>
        </authorList>
    </citation>
    <scope>NUCLEOTIDE SEQUENCE</scope>
    <source>
        <strain evidence="3">FP-58527</strain>
    </source>
</reference>
<accession>S8FD85</accession>
<evidence type="ECO:0000256" key="1">
    <source>
        <dbReference type="SAM" id="MobiDB-lite"/>
    </source>
</evidence>
<dbReference type="AlphaFoldDB" id="S8FD85"/>
<dbReference type="InParanoid" id="S8FD85"/>
<dbReference type="EMBL" id="KE504188">
    <property type="protein sequence ID" value="EPS96459.1"/>
    <property type="molecule type" value="Genomic_DNA"/>
</dbReference>
<feature type="region of interest" description="Disordered" evidence="1">
    <location>
        <begin position="129"/>
        <end position="214"/>
    </location>
</feature>
<dbReference type="Proteomes" id="UP000015241">
    <property type="component" value="Unassembled WGS sequence"/>
</dbReference>
<dbReference type="HOGENOM" id="CLU_801776_0_0_1"/>
<dbReference type="STRING" id="743788.S8FD85"/>
<evidence type="ECO:0000313" key="2">
    <source>
        <dbReference type="EMBL" id="EPS96459.1"/>
    </source>
</evidence>
<feature type="region of interest" description="Disordered" evidence="1">
    <location>
        <begin position="62"/>
        <end position="87"/>
    </location>
</feature>
<dbReference type="OrthoDB" id="3271131at2759"/>
<sequence>MNVGATPRFIRYTNIYHTIARGATEGPVQRLCLVPGKHQYADLTKQSLPLHFTALTISERRVPGSPRLSMDPSANVPSKPPSYHQTVSPANAARFPQEHRGIRAPAFKPSLKRPIKRDAYAAFPESPDAAWDTLSVDPRKRARQTQAAPTKAKTFSIPMLTGPSSKVHPPPAGRKRPMYRPPPREGTASRVSATPSAAHASGSHSGASSVSGLNAAVSGSRNEAPRLFRPVVTVYTPLSPVSSPARPTDRNREIHARASLPSPPASDPVLEADVPSVRYEPLKIRYAGMKRRIAERKRVPAQLWECLGLPSCGVVYQDPSPSSSRNKQDAFELPICVWGRDETGQA</sequence>
<evidence type="ECO:0000313" key="3">
    <source>
        <dbReference type="Proteomes" id="UP000015241"/>
    </source>
</evidence>
<organism evidence="2 3">
    <name type="scientific">Fomitopsis schrenkii</name>
    <name type="common">Brown rot fungus</name>
    <dbReference type="NCBI Taxonomy" id="2126942"/>
    <lineage>
        <taxon>Eukaryota</taxon>
        <taxon>Fungi</taxon>
        <taxon>Dikarya</taxon>
        <taxon>Basidiomycota</taxon>
        <taxon>Agaricomycotina</taxon>
        <taxon>Agaricomycetes</taxon>
        <taxon>Polyporales</taxon>
        <taxon>Fomitopsis</taxon>
    </lineage>
</organism>
<proteinExistence type="predicted"/>
<name>S8FD85_FOMSC</name>